<dbReference type="PROSITE" id="PS50850">
    <property type="entry name" value="MFS"/>
    <property type="match status" value="1"/>
</dbReference>
<dbReference type="Proteomes" id="UP000228758">
    <property type="component" value="Unassembled WGS sequence"/>
</dbReference>
<dbReference type="InterPro" id="IPR052524">
    <property type="entry name" value="MFS_Cyanate_Porter"/>
</dbReference>
<dbReference type="GO" id="GO:0022857">
    <property type="term" value="F:transmembrane transporter activity"/>
    <property type="evidence" value="ECO:0007669"/>
    <property type="project" value="InterPro"/>
</dbReference>
<dbReference type="InterPro" id="IPR036259">
    <property type="entry name" value="MFS_trans_sf"/>
</dbReference>
<feature type="transmembrane region" description="Helical" evidence="5">
    <location>
        <begin position="165"/>
        <end position="187"/>
    </location>
</feature>
<dbReference type="RefSeq" id="WP_100364827.1">
    <property type="nucleotide sequence ID" value="NZ_PGFF01000001.1"/>
</dbReference>
<evidence type="ECO:0000256" key="1">
    <source>
        <dbReference type="ARBA" id="ARBA00004651"/>
    </source>
</evidence>
<dbReference type="InterPro" id="IPR011701">
    <property type="entry name" value="MFS"/>
</dbReference>
<feature type="transmembrane region" description="Helical" evidence="5">
    <location>
        <begin position="254"/>
        <end position="276"/>
    </location>
</feature>
<dbReference type="SUPFAM" id="SSF103473">
    <property type="entry name" value="MFS general substrate transporter"/>
    <property type="match status" value="1"/>
</dbReference>
<dbReference type="AlphaFoldDB" id="A0A2M9CL94"/>
<feature type="transmembrane region" description="Helical" evidence="5">
    <location>
        <begin position="136"/>
        <end position="159"/>
    </location>
</feature>
<keyword evidence="8" id="KW-1185">Reference proteome</keyword>
<feature type="transmembrane region" description="Helical" evidence="5">
    <location>
        <begin position="341"/>
        <end position="365"/>
    </location>
</feature>
<dbReference type="Pfam" id="PF07690">
    <property type="entry name" value="MFS_1"/>
    <property type="match status" value="1"/>
</dbReference>
<accession>A0A2M9CL94</accession>
<keyword evidence="2 5" id="KW-0812">Transmembrane</keyword>
<dbReference type="Gene3D" id="1.20.1250.20">
    <property type="entry name" value="MFS general substrate transporter like domains"/>
    <property type="match status" value="2"/>
</dbReference>
<feature type="transmembrane region" description="Helical" evidence="5">
    <location>
        <begin position="218"/>
        <end position="239"/>
    </location>
</feature>
<evidence type="ECO:0000259" key="6">
    <source>
        <dbReference type="PROSITE" id="PS50850"/>
    </source>
</evidence>
<feature type="transmembrane region" description="Helical" evidence="5">
    <location>
        <begin position="49"/>
        <end position="70"/>
    </location>
</feature>
<evidence type="ECO:0000313" key="7">
    <source>
        <dbReference type="EMBL" id="PJJ72663.1"/>
    </source>
</evidence>
<feature type="transmembrane region" description="Helical" evidence="5">
    <location>
        <begin position="285"/>
        <end position="303"/>
    </location>
</feature>
<reference evidence="7 8" key="1">
    <citation type="submission" date="2017-11" db="EMBL/GenBank/DDBJ databases">
        <title>Genomic Encyclopedia of Archaeal and Bacterial Type Strains, Phase II (KMG-II): From Individual Species to Whole Genera.</title>
        <authorList>
            <person name="Goeker M."/>
        </authorList>
    </citation>
    <scope>NUCLEOTIDE SEQUENCE [LARGE SCALE GENOMIC DNA]</scope>
    <source>
        <strain evidence="7 8">DSM 27393</strain>
    </source>
</reference>
<dbReference type="GO" id="GO:0005886">
    <property type="term" value="C:plasma membrane"/>
    <property type="evidence" value="ECO:0007669"/>
    <property type="project" value="UniProtKB-SubCell"/>
</dbReference>
<dbReference type="PANTHER" id="PTHR23523">
    <property type="match status" value="1"/>
</dbReference>
<proteinExistence type="predicted"/>
<name>A0A2M9CL94_9MICO</name>
<comment type="subcellular location">
    <subcellularLocation>
        <location evidence="1">Cell membrane</location>
        <topology evidence="1">Multi-pass membrane protein</topology>
    </subcellularLocation>
</comment>
<feature type="transmembrane region" description="Helical" evidence="5">
    <location>
        <begin position="82"/>
        <end position="99"/>
    </location>
</feature>
<keyword evidence="4 5" id="KW-0472">Membrane</keyword>
<dbReference type="PANTHER" id="PTHR23523:SF2">
    <property type="entry name" value="2-NITROIMIDAZOLE TRANSPORTER"/>
    <property type="match status" value="1"/>
</dbReference>
<evidence type="ECO:0000256" key="5">
    <source>
        <dbReference type="SAM" id="Phobius"/>
    </source>
</evidence>
<protein>
    <submittedName>
        <fullName evidence="7">CP family cyanate transporter-like MFS transporter</fullName>
    </submittedName>
</protein>
<evidence type="ECO:0000256" key="3">
    <source>
        <dbReference type="ARBA" id="ARBA00022989"/>
    </source>
</evidence>
<evidence type="ECO:0000256" key="2">
    <source>
        <dbReference type="ARBA" id="ARBA00022692"/>
    </source>
</evidence>
<feature type="transmembrane region" description="Helical" evidence="5">
    <location>
        <begin position="105"/>
        <end position="124"/>
    </location>
</feature>
<sequence length="406" mass="41776">MPPASLRPLWAGRTAALLGIVLVAINLRTAVAAVSPIVDRISNELPIDAPTLGLIGAAPPVAFAVSGLLAPLFSRALGLERALMVAILAMTIGHLGRALAPNTTLLLVGTIVALLGIGVGNVLLPPIIKRYFPDRVGLITSGYATLMAISTAVPALVAVPVADAAGWRVSLGSWFLVAFIALIPWVVQAAAHRAAGGAPEDPDQGAPLAGGLWRSPTAWAITAVFAVSSLNAYAAFAWLPSIVRDLAGSSEAEAGALLALFAIAGLPASVIVPILASRMRDASPLAFAGVAFFLLGYGGLLVAPAPLTVLWVLLIGLGPMLFPLALVLINLRTRGHRQSVALSGFVQGIGYVAGCSGPVLVGLMHDASGEWTGAIVFLLSTNIVAVVAGFLLRRPVFVDEEVARRR</sequence>
<feature type="transmembrane region" description="Helical" evidence="5">
    <location>
        <begin position="309"/>
        <end position="329"/>
    </location>
</feature>
<organism evidence="7 8">
    <name type="scientific">Diaminobutyricimonas aerilata</name>
    <dbReference type="NCBI Taxonomy" id="1162967"/>
    <lineage>
        <taxon>Bacteria</taxon>
        <taxon>Bacillati</taxon>
        <taxon>Actinomycetota</taxon>
        <taxon>Actinomycetes</taxon>
        <taxon>Micrococcales</taxon>
        <taxon>Microbacteriaceae</taxon>
        <taxon>Diaminobutyricimonas</taxon>
    </lineage>
</organism>
<gene>
    <name evidence="7" type="ORF">CLV46_2237</name>
</gene>
<dbReference type="InterPro" id="IPR020846">
    <property type="entry name" value="MFS_dom"/>
</dbReference>
<evidence type="ECO:0000313" key="8">
    <source>
        <dbReference type="Proteomes" id="UP000228758"/>
    </source>
</evidence>
<feature type="domain" description="Major facilitator superfamily (MFS) profile" evidence="6">
    <location>
        <begin position="12"/>
        <end position="397"/>
    </location>
</feature>
<comment type="caution">
    <text evidence="7">The sequence shown here is derived from an EMBL/GenBank/DDBJ whole genome shotgun (WGS) entry which is preliminary data.</text>
</comment>
<feature type="transmembrane region" description="Helical" evidence="5">
    <location>
        <begin position="371"/>
        <end position="392"/>
    </location>
</feature>
<dbReference type="OrthoDB" id="5317164at2"/>
<dbReference type="EMBL" id="PGFF01000001">
    <property type="protein sequence ID" value="PJJ72663.1"/>
    <property type="molecule type" value="Genomic_DNA"/>
</dbReference>
<keyword evidence="3 5" id="KW-1133">Transmembrane helix</keyword>
<evidence type="ECO:0000256" key="4">
    <source>
        <dbReference type="ARBA" id="ARBA00023136"/>
    </source>
</evidence>